<reference evidence="7" key="1">
    <citation type="submission" date="2020-05" db="EMBL/GenBank/DDBJ databases">
        <title>Frigoriglobus tundricola gen. nov., sp. nov., a psychrotolerant cellulolytic planctomycete of the family Gemmataceae with two divergent copies of 16S rRNA gene.</title>
        <authorList>
            <person name="Kulichevskaya I.S."/>
            <person name="Ivanova A.A."/>
            <person name="Naumoff D.G."/>
            <person name="Beletsky A.V."/>
            <person name="Rijpstra W.I.C."/>
            <person name="Sinninghe Damste J.S."/>
            <person name="Mardanov A.V."/>
            <person name="Ravin N.V."/>
            <person name="Dedysh S.N."/>
        </authorList>
    </citation>
    <scope>NUCLEOTIDE SEQUENCE [LARGE SCALE GENOMIC DNA]</scope>
    <source>
        <strain evidence="7">PL17</strain>
    </source>
</reference>
<dbReference type="PROSITE" id="PS50082">
    <property type="entry name" value="WD_REPEATS_2"/>
    <property type="match status" value="4"/>
</dbReference>
<dbReference type="PROSITE" id="PS50294">
    <property type="entry name" value="WD_REPEATS_REGION"/>
    <property type="match status" value="4"/>
</dbReference>
<feature type="chain" id="PRO_5026741449" evidence="5">
    <location>
        <begin position="19"/>
        <end position="1057"/>
    </location>
</feature>
<evidence type="ECO:0000256" key="2">
    <source>
        <dbReference type="ARBA" id="ARBA00022737"/>
    </source>
</evidence>
<evidence type="ECO:0000256" key="5">
    <source>
        <dbReference type="SAM" id="SignalP"/>
    </source>
</evidence>
<evidence type="ECO:0000256" key="3">
    <source>
        <dbReference type="PROSITE-ProRule" id="PRU00221"/>
    </source>
</evidence>
<dbReference type="RefSeq" id="WP_171474589.1">
    <property type="nucleotide sequence ID" value="NZ_CP053452.2"/>
</dbReference>
<feature type="repeat" description="WD" evidence="3">
    <location>
        <begin position="193"/>
        <end position="224"/>
    </location>
</feature>
<feature type="region of interest" description="Disordered" evidence="4">
    <location>
        <begin position="329"/>
        <end position="350"/>
    </location>
</feature>
<dbReference type="EMBL" id="CP053452">
    <property type="protein sequence ID" value="QJW99666.1"/>
    <property type="molecule type" value="Genomic_DNA"/>
</dbReference>
<protein>
    <submittedName>
        <fullName evidence="6">Uncharacterized protein</fullName>
    </submittedName>
</protein>
<feature type="repeat" description="WD" evidence="3">
    <location>
        <begin position="237"/>
        <end position="269"/>
    </location>
</feature>
<dbReference type="SMART" id="SM00320">
    <property type="entry name" value="WD40"/>
    <property type="match status" value="6"/>
</dbReference>
<keyword evidence="2" id="KW-0677">Repeat</keyword>
<dbReference type="Gene3D" id="2.60.120.380">
    <property type="match status" value="1"/>
</dbReference>
<dbReference type="PANTHER" id="PTHR19879:SF9">
    <property type="entry name" value="TRANSCRIPTION INITIATION FACTOR TFIID SUBUNIT 5"/>
    <property type="match status" value="1"/>
</dbReference>
<feature type="repeat" description="WD" evidence="3">
    <location>
        <begin position="151"/>
        <end position="192"/>
    </location>
</feature>
<dbReference type="AlphaFoldDB" id="A0A6M5Z1P7"/>
<evidence type="ECO:0000256" key="1">
    <source>
        <dbReference type="ARBA" id="ARBA00022574"/>
    </source>
</evidence>
<evidence type="ECO:0000313" key="7">
    <source>
        <dbReference type="Proteomes" id="UP000503447"/>
    </source>
</evidence>
<dbReference type="InterPro" id="IPR036322">
    <property type="entry name" value="WD40_repeat_dom_sf"/>
</dbReference>
<dbReference type="KEGG" id="ftj:FTUN_7285"/>
<name>A0A6M5Z1P7_9BACT</name>
<keyword evidence="7" id="KW-1185">Reference proteome</keyword>
<keyword evidence="5" id="KW-0732">Signal</keyword>
<evidence type="ECO:0000256" key="4">
    <source>
        <dbReference type="SAM" id="MobiDB-lite"/>
    </source>
</evidence>
<dbReference type="InterPro" id="IPR015943">
    <property type="entry name" value="WD40/YVTN_repeat-like_dom_sf"/>
</dbReference>
<proteinExistence type="predicted"/>
<dbReference type="PROSITE" id="PS00678">
    <property type="entry name" value="WD_REPEATS_1"/>
    <property type="match status" value="2"/>
</dbReference>
<dbReference type="SUPFAM" id="SSF50978">
    <property type="entry name" value="WD40 repeat-like"/>
    <property type="match status" value="1"/>
</dbReference>
<feature type="repeat" description="WD" evidence="3">
    <location>
        <begin position="104"/>
        <end position="145"/>
    </location>
</feature>
<dbReference type="Proteomes" id="UP000503447">
    <property type="component" value="Chromosome"/>
</dbReference>
<organism evidence="6 7">
    <name type="scientific">Frigoriglobus tundricola</name>
    <dbReference type="NCBI Taxonomy" id="2774151"/>
    <lineage>
        <taxon>Bacteria</taxon>
        <taxon>Pseudomonadati</taxon>
        <taxon>Planctomycetota</taxon>
        <taxon>Planctomycetia</taxon>
        <taxon>Gemmatales</taxon>
        <taxon>Gemmataceae</taxon>
        <taxon>Frigoriglobus</taxon>
    </lineage>
</organism>
<dbReference type="PANTHER" id="PTHR19879">
    <property type="entry name" value="TRANSCRIPTION INITIATION FACTOR TFIID"/>
    <property type="match status" value="1"/>
</dbReference>
<accession>A0A6M5Z1P7</accession>
<keyword evidence="1 3" id="KW-0853">WD repeat</keyword>
<dbReference type="InterPro" id="IPR001680">
    <property type="entry name" value="WD40_rpt"/>
</dbReference>
<dbReference type="Gene3D" id="2.130.10.10">
    <property type="entry name" value="YVTN repeat-like/Quinoprotein amine dehydrogenase"/>
    <property type="match status" value="3"/>
</dbReference>
<evidence type="ECO:0000313" key="6">
    <source>
        <dbReference type="EMBL" id="QJW99666.1"/>
    </source>
</evidence>
<dbReference type="Pfam" id="PF00400">
    <property type="entry name" value="WD40"/>
    <property type="match status" value="4"/>
</dbReference>
<dbReference type="InterPro" id="IPR019775">
    <property type="entry name" value="WD40_repeat_CS"/>
</dbReference>
<dbReference type="CDD" id="cd00200">
    <property type="entry name" value="WD40"/>
    <property type="match status" value="1"/>
</dbReference>
<gene>
    <name evidence="6" type="ORF">FTUN_7285</name>
</gene>
<sequence>MSRVLAAVLLVVPAVATAAPPAVTAIAYSPNGEYLALGLPGEVRLFDAPRAEIGVPISVPGRLTALAFHPIQRWIAVAHGDAGKSGLLGLHPIAGSGSGPRVAIEAHRDAIYALAFSPDGRTLATAGYDRVIHLWDLSPDAQLAKAPRLTLKDHSDAIYGLSFHPDGKLLASAGADRAVKVWDTATGKRLYTLSDATDWVYAVAWSPDKKHLAASGVDKSLRVWAADAEGGKLVGTAFAHEKPVWRLAYSADGSVLYTAGEDRIVKSWDAGKLAERKVYATQPDAILDFALRPDGKQFALARFDGAAVVIDTAAGKAVAEPLAAKGASKGNAVDASRADQPKVETLSPSGATRGTTVRVRVSGTNLGQVTAITANVPDVRVRLAPVGWDPARLELDVTIGAAAPVGAVPFTFTSAGGKSTQAAFAIDRYAAVQEVGNTDSARTAMPVKLPVTVLGVVDRAGDVDYFRFVANAGDQIGVQTVAAEVGSKLDSALVLTDDAGTVLADGTTALGYTVRRPGTYAIGIRDREFRGGPNFTYRLHIGDVPVVTGVFPLAVQRGRTASVHVSGVNLAPGATVGVTTKVSVPADAVPGSKVAVALPDTVTGAVGKAEVTVSEFPAVVLDPATGGDIRVPGSADGILTKPNEAQTAHFAAKRGERLIVEVLARRAGSPVDSVIEILDPAGKPVPVATLRCTAKTHVTFRDHDSGSPGIRLDAWNELGIDDYLFVNGDLMRILELPKGPDDDCEFYQTAGRRVGFLGTTPAHHSMGLPMYKVELHPPGKTFPPNGMPVFTLNYRNDDGGPGYGKDSCLHFDPPADGTYQVRVSDARGAFGPAHAFRVTVRPPRPGFTITANVNSPSLLSGGAVPIDVTVSRTDGFDGRVDVALKDVPTGFTAPATFVEAGQNETAFGLYGEANAALPTKPDVKLVASATIGGKEVTHEIPLRLPMRIGTGEIATTVREQTVRLQPGKETRFTVDIARQGKFAGRVPLEVKGLPHGVRVLNVGLNGILVTERETSREVVLYAEPWVKPMDRPIVVFARREGADGEFAAKPLTLRVEK</sequence>
<feature type="signal peptide" evidence="5">
    <location>
        <begin position="1"/>
        <end position="18"/>
    </location>
</feature>